<reference evidence="1 2" key="1">
    <citation type="submission" date="2019-08" db="EMBL/GenBank/DDBJ databases">
        <title>Highly reduced genomes of protist endosymbionts show evolutionary convergence.</title>
        <authorList>
            <person name="George E."/>
            <person name="Husnik F."/>
            <person name="Tashyreva D."/>
            <person name="Prokopchuk G."/>
            <person name="Horak A."/>
            <person name="Kwong W.K."/>
            <person name="Lukes J."/>
            <person name="Keeling P.J."/>
        </authorList>
    </citation>
    <scope>NUCLEOTIDE SEQUENCE [LARGE SCALE GENOMIC DNA]</scope>
    <source>
        <strain evidence="1">1621</strain>
        <plasmid evidence="1 2">unnamed</plasmid>
    </source>
</reference>
<geneLocation type="plasmid" evidence="1 2">
    <name>unnamed</name>
</geneLocation>
<dbReference type="OrthoDB" id="9775333at2"/>
<dbReference type="InterPro" id="IPR010263">
    <property type="entry name" value="T6SS_TssK"/>
</dbReference>
<gene>
    <name evidence="1" type="primary">tssK</name>
    <name evidence="1" type="ORF">FZC37_03080</name>
</gene>
<dbReference type="KEGG" id="snay:FZC37_03080"/>
<dbReference type="Pfam" id="PF05936">
    <property type="entry name" value="T6SS_VasE"/>
    <property type="match status" value="1"/>
</dbReference>
<evidence type="ECO:0000313" key="1">
    <source>
        <dbReference type="EMBL" id="QEK39905.1"/>
    </source>
</evidence>
<proteinExistence type="predicted"/>
<evidence type="ECO:0000313" key="2">
    <source>
        <dbReference type="Proteomes" id="UP000323844"/>
    </source>
</evidence>
<sequence>MKTFNKVLWKDGMFMHPHHFQQQDFYVEHLISSYVNILPYASYGLFKLDLDYDALSINKILLKSCIGVLPDGTFFSAPNKDPLPQPIEIPDEFSDDMVYLGVCIDRTCQSNFNDQKFSKTQIRYLADTNTVSDMNLEQKDCVKEIEVAKLNLMLFTKKEDKNSVSYIPIVKIKDALEGITLTEEYTPPSLVVHNSQNLSSYLNKILINLNNYINASLKLLGSDNAIKHMNKTENLLVFQTIFKYTQIFTLMSKDIHLTPYKLFERLIEVLSSICIFTTENEFSKKEITYNHNKLHESFTPLLDILGNTCAKLSKQTALHLDARQQNQFFYINIPKSINLQDANCIIEIELEPQDKPKNTLLHHIKCASEEHIKSVVSARVTGLKTTLMQAVPPYVDFSENALYLNIEKSGTIWQQIIETRTLSVYVGGLITQVKIVQLWIVSV</sequence>
<protein>
    <submittedName>
        <fullName evidence="1">Type VI secretion system baseplate subunit TssK</fullName>
    </submittedName>
</protein>
<dbReference type="EMBL" id="CP043313">
    <property type="protein sequence ID" value="QEK39905.1"/>
    <property type="molecule type" value="Genomic_DNA"/>
</dbReference>
<dbReference type="PANTHER" id="PTHR35566:SF1">
    <property type="entry name" value="TYPE VI SECRETION SYSTEM BASEPLATE COMPONENT TSSK1"/>
    <property type="match status" value="1"/>
</dbReference>
<name>A0A5C0UI76_9RICK</name>
<dbReference type="Proteomes" id="UP000323844">
    <property type="component" value="Plasmid unnamed"/>
</dbReference>
<keyword evidence="1" id="KW-0614">Plasmid</keyword>
<organism evidence="1 2">
    <name type="scientific">Candidatus Sneabacter namystus</name>
    <dbReference type="NCBI Taxonomy" id="2601646"/>
    <lineage>
        <taxon>Bacteria</taxon>
        <taxon>Pseudomonadati</taxon>
        <taxon>Pseudomonadota</taxon>
        <taxon>Alphaproteobacteria</taxon>
        <taxon>Rickettsiales</taxon>
        <taxon>Rickettsiaceae</taxon>
        <taxon>Rickettsieae</taxon>
        <taxon>Candidatus Sneabacter</taxon>
    </lineage>
</organism>
<dbReference type="AlphaFoldDB" id="A0A5C0UI76"/>
<keyword evidence="2" id="KW-1185">Reference proteome</keyword>
<dbReference type="RefSeq" id="WP_148952266.1">
    <property type="nucleotide sequence ID" value="NZ_CP043313.1"/>
</dbReference>
<dbReference type="NCBIfam" id="TIGR03353">
    <property type="entry name" value="VI_chp_4"/>
    <property type="match status" value="1"/>
</dbReference>
<dbReference type="PANTHER" id="PTHR35566">
    <property type="entry name" value="BLR3599 PROTEIN"/>
    <property type="match status" value="1"/>
</dbReference>
<accession>A0A5C0UI76</accession>